<dbReference type="GO" id="GO:0045719">
    <property type="term" value="P:negative regulation of glycogen biosynthetic process"/>
    <property type="evidence" value="ECO:0007669"/>
    <property type="project" value="TreeGrafter"/>
</dbReference>
<comment type="catalytic activity">
    <reaction evidence="10">
        <text>L-threonyl-[protein] + ATP = O-phospho-L-threonyl-[protein] + ADP + H(+)</text>
        <dbReference type="Rhea" id="RHEA:46608"/>
        <dbReference type="Rhea" id="RHEA-COMP:11060"/>
        <dbReference type="Rhea" id="RHEA-COMP:11605"/>
        <dbReference type="ChEBI" id="CHEBI:15378"/>
        <dbReference type="ChEBI" id="CHEBI:30013"/>
        <dbReference type="ChEBI" id="CHEBI:30616"/>
        <dbReference type="ChEBI" id="CHEBI:61977"/>
        <dbReference type="ChEBI" id="CHEBI:456216"/>
        <dbReference type="EC" id="2.7.11.1"/>
    </reaction>
</comment>
<evidence type="ECO:0000256" key="6">
    <source>
        <dbReference type="ARBA" id="ARBA00022679"/>
    </source>
</evidence>
<comment type="subcellular location">
    <subcellularLocation>
        <location evidence="1">Cytoplasm</location>
    </subcellularLocation>
</comment>
<dbReference type="SUPFAM" id="SSF56112">
    <property type="entry name" value="Protein kinase-like (PK-like)"/>
    <property type="match status" value="1"/>
</dbReference>
<evidence type="ECO:0000256" key="9">
    <source>
        <dbReference type="ARBA" id="ARBA00022840"/>
    </source>
</evidence>
<keyword evidence="6" id="KW-0808">Transferase</keyword>
<dbReference type="GO" id="GO:0004674">
    <property type="term" value="F:protein serine/threonine kinase activity"/>
    <property type="evidence" value="ECO:0007669"/>
    <property type="project" value="UniProtKB-KW"/>
</dbReference>
<dbReference type="Gene3D" id="1.10.510.10">
    <property type="entry name" value="Transferase(Phosphotransferase) domain 1"/>
    <property type="match status" value="1"/>
</dbReference>
<accession>A0A4P9Z8W4</accession>
<evidence type="ECO:0000313" key="15">
    <source>
        <dbReference type="Proteomes" id="UP000268321"/>
    </source>
</evidence>
<name>A0A4P9Z8W4_9ASCO</name>
<feature type="region of interest" description="Disordered" evidence="12">
    <location>
        <begin position="714"/>
        <end position="744"/>
    </location>
</feature>
<dbReference type="Gene3D" id="3.30.200.20">
    <property type="entry name" value="Phosphorylase Kinase, domain 1"/>
    <property type="match status" value="1"/>
</dbReference>
<protein>
    <recommendedName>
        <fullName evidence="2">non-specific serine/threonine protein kinase</fullName>
        <ecNumber evidence="2">2.7.11.1</ecNumber>
    </recommendedName>
</protein>
<evidence type="ECO:0000256" key="7">
    <source>
        <dbReference type="ARBA" id="ARBA00022741"/>
    </source>
</evidence>
<evidence type="ECO:0000259" key="13">
    <source>
        <dbReference type="PROSITE" id="PS50011"/>
    </source>
</evidence>
<dbReference type="InterPro" id="IPR000719">
    <property type="entry name" value="Prot_kinase_dom"/>
</dbReference>
<dbReference type="InterPro" id="IPR011009">
    <property type="entry name" value="Kinase-like_dom_sf"/>
</dbReference>
<evidence type="ECO:0000256" key="3">
    <source>
        <dbReference type="ARBA" id="ARBA00022490"/>
    </source>
</evidence>
<evidence type="ECO:0000256" key="10">
    <source>
        <dbReference type="ARBA" id="ARBA00047899"/>
    </source>
</evidence>
<dbReference type="Pfam" id="PF00069">
    <property type="entry name" value="Pkinase"/>
    <property type="match status" value="1"/>
</dbReference>
<dbReference type="GO" id="GO:0035556">
    <property type="term" value="P:intracellular signal transduction"/>
    <property type="evidence" value="ECO:0007669"/>
    <property type="project" value="TreeGrafter"/>
</dbReference>
<dbReference type="PROSITE" id="PS00108">
    <property type="entry name" value="PROTEIN_KINASE_ST"/>
    <property type="match status" value="1"/>
</dbReference>
<dbReference type="InterPro" id="IPR035965">
    <property type="entry name" value="PAS-like_dom_sf"/>
</dbReference>
<keyword evidence="8 14" id="KW-0418">Kinase</keyword>
<comment type="catalytic activity">
    <reaction evidence="11">
        <text>L-seryl-[protein] + ATP = O-phospho-L-seryl-[protein] + ADP + H(+)</text>
        <dbReference type="Rhea" id="RHEA:17989"/>
        <dbReference type="Rhea" id="RHEA-COMP:9863"/>
        <dbReference type="Rhea" id="RHEA-COMP:11604"/>
        <dbReference type="ChEBI" id="CHEBI:15378"/>
        <dbReference type="ChEBI" id="CHEBI:29999"/>
        <dbReference type="ChEBI" id="CHEBI:30616"/>
        <dbReference type="ChEBI" id="CHEBI:83421"/>
        <dbReference type="ChEBI" id="CHEBI:456216"/>
        <dbReference type="EC" id="2.7.11.1"/>
    </reaction>
</comment>
<keyword evidence="7" id="KW-0547">Nucleotide-binding</keyword>
<feature type="region of interest" description="Disordered" evidence="12">
    <location>
        <begin position="58"/>
        <end position="86"/>
    </location>
</feature>
<evidence type="ECO:0000256" key="8">
    <source>
        <dbReference type="ARBA" id="ARBA00022777"/>
    </source>
</evidence>
<gene>
    <name evidence="14" type="ORF">METBISCDRAFT_3605</name>
</gene>
<keyword evidence="5" id="KW-0597">Phosphoprotein</keyword>
<dbReference type="InterPro" id="IPR008271">
    <property type="entry name" value="Ser/Thr_kinase_AS"/>
</dbReference>
<evidence type="ECO:0000256" key="12">
    <source>
        <dbReference type="SAM" id="MobiDB-lite"/>
    </source>
</evidence>
<evidence type="ECO:0000313" key="14">
    <source>
        <dbReference type="EMBL" id="RKP29184.1"/>
    </source>
</evidence>
<feature type="non-terminal residue" evidence="14">
    <location>
        <position position="1052"/>
    </location>
</feature>
<evidence type="ECO:0000256" key="1">
    <source>
        <dbReference type="ARBA" id="ARBA00004496"/>
    </source>
</evidence>
<dbReference type="FunFam" id="3.30.200.20:FF:000314">
    <property type="entry name" value="Serine/threonine protein kinase"/>
    <property type="match status" value="1"/>
</dbReference>
<feature type="domain" description="Protein kinase" evidence="13">
    <location>
        <begin position="793"/>
        <end position="1050"/>
    </location>
</feature>
<dbReference type="Proteomes" id="UP000268321">
    <property type="component" value="Unassembled WGS sequence"/>
</dbReference>
<dbReference type="PANTHER" id="PTHR24346:SF51">
    <property type="entry name" value="PAS DOMAIN-CONTAINING SERINE_THREONINE-PROTEIN KINASE"/>
    <property type="match status" value="1"/>
</dbReference>
<evidence type="ECO:0000256" key="11">
    <source>
        <dbReference type="ARBA" id="ARBA00048679"/>
    </source>
</evidence>
<keyword evidence="9" id="KW-0067">ATP-binding</keyword>
<keyword evidence="3" id="KW-0963">Cytoplasm</keyword>
<evidence type="ECO:0000256" key="2">
    <source>
        <dbReference type="ARBA" id="ARBA00012513"/>
    </source>
</evidence>
<keyword evidence="15" id="KW-1185">Reference proteome</keyword>
<evidence type="ECO:0000256" key="5">
    <source>
        <dbReference type="ARBA" id="ARBA00022553"/>
    </source>
</evidence>
<proteinExistence type="predicted"/>
<reference evidence="15" key="1">
    <citation type="journal article" date="2018" name="Nat. Microbiol.">
        <title>Leveraging single-cell genomics to expand the fungal tree of life.</title>
        <authorList>
            <person name="Ahrendt S.R."/>
            <person name="Quandt C.A."/>
            <person name="Ciobanu D."/>
            <person name="Clum A."/>
            <person name="Salamov A."/>
            <person name="Andreopoulos B."/>
            <person name="Cheng J.F."/>
            <person name="Woyke T."/>
            <person name="Pelin A."/>
            <person name="Henrissat B."/>
            <person name="Reynolds N.K."/>
            <person name="Benny G.L."/>
            <person name="Smith M.E."/>
            <person name="James T.Y."/>
            <person name="Grigoriev I.V."/>
        </authorList>
    </citation>
    <scope>NUCLEOTIDE SEQUENCE [LARGE SCALE GENOMIC DNA]</scope>
    <source>
        <strain evidence="15">Baker2002</strain>
    </source>
</reference>
<feature type="compositionally biased region" description="Basic and acidic residues" evidence="12">
    <location>
        <begin position="669"/>
        <end position="680"/>
    </location>
</feature>
<organism evidence="14 15">
    <name type="scientific">Metschnikowia bicuspidata</name>
    <dbReference type="NCBI Taxonomy" id="27322"/>
    <lineage>
        <taxon>Eukaryota</taxon>
        <taxon>Fungi</taxon>
        <taxon>Dikarya</taxon>
        <taxon>Ascomycota</taxon>
        <taxon>Saccharomycotina</taxon>
        <taxon>Pichiomycetes</taxon>
        <taxon>Metschnikowiaceae</taxon>
        <taxon>Metschnikowia</taxon>
    </lineage>
</organism>
<dbReference type="GO" id="GO:0005829">
    <property type="term" value="C:cytosol"/>
    <property type="evidence" value="ECO:0007669"/>
    <property type="project" value="TreeGrafter"/>
</dbReference>
<dbReference type="SMART" id="SM00220">
    <property type="entry name" value="S_TKc"/>
    <property type="match status" value="1"/>
</dbReference>
<dbReference type="EC" id="2.7.11.1" evidence="2"/>
<feature type="non-terminal residue" evidence="14">
    <location>
        <position position="1"/>
    </location>
</feature>
<dbReference type="AlphaFoldDB" id="A0A4P9Z8W4"/>
<dbReference type="SUPFAM" id="SSF55785">
    <property type="entry name" value="PYP-like sensor domain (PAS domain)"/>
    <property type="match status" value="1"/>
</dbReference>
<dbReference type="GO" id="GO:0005634">
    <property type="term" value="C:nucleus"/>
    <property type="evidence" value="ECO:0007669"/>
    <property type="project" value="TreeGrafter"/>
</dbReference>
<keyword evidence="4" id="KW-0723">Serine/threonine-protein kinase</keyword>
<dbReference type="FunFam" id="1.10.510.10:FF:000320">
    <property type="entry name" value="Serine/threonine protein kinase"/>
    <property type="match status" value="1"/>
</dbReference>
<sequence length="1052" mass="116655">RASDAVKAVEILLCSVENSHAYSYARLSPNSLALRLNVLKRSLEILYERPDWMKGLGPNVGRRAAGDERPGLRTQGSSTSVRSAVPSHHTLQNDYKLSNNASSAALSALFRPQLSRLMSRFETRADVALVSGMGDESFAHESLTDDLRAIIALIEKDASYAALRSKIAKTFWDLSLSSDLAGAQQKQTALKTKLLFALATPFVESAAMTTTLLSASSDEPSPSGSPPMVALGVLHAATGGNSTSAPGSRPFHASPTGKHSSPQAIVTVEADYPWNFKTANDHACLIFGVSQNTIRILTLMDLIAPQFRNFVTDKMNRAISGEVEHPTGSKNIIFAGEIIAVSRQGKGGFAWTSLWAQKKGRLVICMFEQISCDAFDLTVGVRVDEYASQPYAVTAVDEIAGSLVSKSGAAQASDLRRFSEALSADLQQLALQNTRNAGDARAAACDYSDSDVLCAHRYYTLQLAGNENIPCALTLYPLERTEDRYELKIKIHAMPYMAGMFVVDFASYHVLSCNKAISKNLFGVLADRLVGFSIDTVIPRFSRILQAGLADQNEPLTVIPGLVLPEHFFRKYHAVLEQRERANAPFMEELFFISRGIEGTHRDGKTIFLDLQLRVVLPDVFVVWVTYLRHSGEPIAEELERLSHSASSRVLEADVVSFAETKDLELKDLELKDLEPREGQDEPNQGLEEPQEELDGLAAQNSTDAGAYESASLLDQTRPESGPGSDASEYTRSETTRSDGTTIASCDSHYYQELSQKQMLELENKELDAVRRRCALWPRDIGAKKRSKKFAEFRVVKRMGEGAYGKVVLAEHTDDDAYRVIIKCIDKLRILVDTWVRDRRLGTVPSEIAVMAALNNKPHPNIMHIVDYFEDAHYYYLETPIFGHPPAIDLFDYIEVKGDMSELGCQLIYRQVILAVHYLHKQGIAHRDIKDENIIVNEVGIVKLIDFGSAGYVRLGPFDVFVGTIDYASPEVLRGDKYDGRPQDVWALGILLYTMIYKENPFYNVDEIMEGDLRVPYVVSDALLALIRRILVRDMSARPTITDIAELCWLDV</sequence>
<dbReference type="OrthoDB" id="10252171at2759"/>
<evidence type="ECO:0000256" key="4">
    <source>
        <dbReference type="ARBA" id="ARBA00022527"/>
    </source>
</evidence>
<feature type="region of interest" description="Disordered" evidence="12">
    <location>
        <begin position="241"/>
        <end position="260"/>
    </location>
</feature>
<dbReference type="GO" id="GO:0060917">
    <property type="term" value="P:regulation of (1-&gt;6)-beta-D-glucan biosynthetic process"/>
    <property type="evidence" value="ECO:0007669"/>
    <property type="project" value="UniProtKB-ARBA"/>
</dbReference>
<feature type="region of interest" description="Disordered" evidence="12">
    <location>
        <begin position="669"/>
        <end position="692"/>
    </location>
</feature>
<dbReference type="PANTHER" id="PTHR24346">
    <property type="entry name" value="MAP/MICROTUBULE AFFINITY-REGULATING KINASE"/>
    <property type="match status" value="1"/>
</dbReference>
<dbReference type="PROSITE" id="PS50011">
    <property type="entry name" value="PROTEIN_KINASE_DOM"/>
    <property type="match status" value="1"/>
</dbReference>
<dbReference type="EMBL" id="ML004503">
    <property type="protein sequence ID" value="RKP29184.1"/>
    <property type="molecule type" value="Genomic_DNA"/>
</dbReference>
<dbReference type="GO" id="GO:0005524">
    <property type="term" value="F:ATP binding"/>
    <property type="evidence" value="ECO:0007669"/>
    <property type="project" value="UniProtKB-KW"/>
</dbReference>